<gene>
    <name evidence="3" type="ORF">NCTC11923_01802</name>
</gene>
<feature type="region of interest" description="Disordered" evidence="1">
    <location>
        <begin position="173"/>
        <end position="192"/>
    </location>
</feature>
<dbReference type="Proteomes" id="UP000276899">
    <property type="component" value="Chromosome"/>
</dbReference>
<evidence type="ECO:0000256" key="1">
    <source>
        <dbReference type="SAM" id="MobiDB-lite"/>
    </source>
</evidence>
<feature type="transmembrane region" description="Helical" evidence="2">
    <location>
        <begin position="55"/>
        <end position="75"/>
    </location>
</feature>
<keyword evidence="2" id="KW-1133">Transmembrane helix</keyword>
<keyword evidence="2" id="KW-0472">Membrane</keyword>
<protein>
    <submittedName>
        <fullName evidence="3">Uncharacterized protein</fullName>
    </submittedName>
</protein>
<accession>A0A448KE27</accession>
<keyword evidence="2" id="KW-0812">Transmembrane</keyword>
<evidence type="ECO:0000256" key="2">
    <source>
        <dbReference type="SAM" id="Phobius"/>
    </source>
</evidence>
<evidence type="ECO:0000313" key="3">
    <source>
        <dbReference type="EMBL" id="VEG75148.1"/>
    </source>
</evidence>
<name>A0A448KE27_9ACTO</name>
<sequence length="279" mass="29250">MHHHPAPGPYGPHNQALPGAGYYHWTPAAQPPGTAMPPYGPQSGPRQGGRSSKRLNLIIIAVAIIVVLLCAAVMLKPALEDLGRKDITSAQVGECVTDPSQGSGKVIDCGNERAKYRIVDLAEDSPECVKVAGAESIYYENGFVACMALASSDLAKEINTIAAGDCVTLTEGQPRGSAAASASPGAQEITAERSPCESGAFPVLAVAEGTVPTLLSDSDLPGAEVCTGVEEPIDSVYSWRLERIIPPDGDRNPIESLRVTMAKDTNRFDFSLCLGDPVP</sequence>
<dbReference type="EMBL" id="LR134363">
    <property type="protein sequence ID" value="VEG75148.1"/>
    <property type="molecule type" value="Genomic_DNA"/>
</dbReference>
<dbReference type="KEGG" id="asla:NCTC11923_01802"/>
<evidence type="ECO:0000313" key="4">
    <source>
        <dbReference type="Proteomes" id="UP000276899"/>
    </source>
</evidence>
<keyword evidence="4" id="KW-1185">Reference proteome</keyword>
<reference evidence="3 4" key="1">
    <citation type="submission" date="2018-12" db="EMBL/GenBank/DDBJ databases">
        <authorList>
            <consortium name="Pathogen Informatics"/>
        </authorList>
    </citation>
    <scope>NUCLEOTIDE SEQUENCE [LARGE SCALE GENOMIC DNA]</scope>
    <source>
        <strain evidence="3 4">NCTC11923</strain>
    </source>
</reference>
<organism evidence="3 4">
    <name type="scientific">Actinomyces slackii</name>
    <dbReference type="NCBI Taxonomy" id="52774"/>
    <lineage>
        <taxon>Bacteria</taxon>
        <taxon>Bacillati</taxon>
        <taxon>Actinomycetota</taxon>
        <taxon>Actinomycetes</taxon>
        <taxon>Actinomycetales</taxon>
        <taxon>Actinomycetaceae</taxon>
        <taxon>Actinomyces</taxon>
    </lineage>
</organism>
<dbReference type="AlphaFoldDB" id="A0A448KE27"/>
<proteinExistence type="predicted"/>